<keyword evidence="4" id="KW-1185">Reference proteome</keyword>
<reference evidence="3" key="1">
    <citation type="submission" date="2025-08" db="UniProtKB">
        <authorList>
            <consortium name="Ensembl"/>
        </authorList>
    </citation>
    <scope>IDENTIFICATION</scope>
</reference>
<dbReference type="GO" id="GO:0006869">
    <property type="term" value="P:lipid transport"/>
    <property type="evidence" value="ECO:0007669"/>
    <property type="project" value="InterPro"/>
</dbReference>
<dbReference type="Ensembl" id="ENSGMOT00000044672.1">
    <property type="protein sequence ID" value="ENSGMOP00000061378.1"/>
    <property type="gene ID" value="ENSGMOG00000025381.1"/>
</dbReference>
<evidence type="ECO:0000313" key="3">
    <source>
        <dbReference type="Ensembl" id="ENSGMOP00000061378.1"/>
    </source>
</evidence>
<keyword evidence="2" id="KW-1133">Transmembrane helix</keyword>
<feature type="transmembrane region" description="Helical" evidence="2">
    <location>
        <begin position="97"/>
        <end position="121"/>
    </location>
</feature>
<dbReference type="PANTHER" id="PTHR14096">
    <property type="entry name" value="APOLIPOPROTEIN L"/>
    <property type="match status" value="1"/>
</dbReference>
<dbReference type="PANTHER" id="PTHR14096:SF64">
    <property type="match status" value="1"/>
</dbReference>
<dbReference type="Pfam" id="PF05461">
    <property type="entry name" value="ApoL"/>
    <property type="match status" value="1"/>
</dbReference>
<comment type="similarity">
    <text evidence="1">Belongs to the apolipoprotein L family.</text>
</comment>
<dbReference type="GO" id="GO:0016020">
    <property type="term" value="C:membrane"/>
    <property type="evidence" value="ECO:0007669"/>
    <property type="project" value="TreeGrafter"/>
</dbReference>
<evidence type="ECO:0000256" key="2">
    <source>
        <dbReference type="SAM" id="Phobius"/>
    </source>
</evidence>
<proteinExistence type="inferred from homology"/>
<dbReference type="GO" id="GO:0005576">
    <property type="term" value="C:extracellular region"/>
    <property type="evidence" value="ECO:0007669"/>
    <property type="project" value="InterPro"/>
</dbReference>
<protein>
    <submittedName>
        <fullName evidence="3">Si:cabz01007807.1</fullName>
    </submittedName>
</protein>
<accession>A0A8C5CI29</accession>
<sequence>MLQDTDSLMEWWNTVERESFTALAHKVHRGLSVFDKVFTERAELLWQYIIALHAVTDDISSFHRKAKIASITGGTTTAVGGVAAIAGLALIPVTFGASLLLTAVGVGVVAAGGITSASASISDNVNNMHDRKKVGAYEALLLDLGRVLRFVGQGLYRLRGHPLLRAGNQHYAAAWEVRRAVQTIGQADEPVARAQALAEDSVAALRGLFQGMDKYFVKDSRELKRGAKAELVTEVRGVVGQLNDGLVELSAIRQELQDATGGVYDTTPSYS</sequence>
<evidence type="ECO:0000256" key="1">
    <source>
        <dbReference type="ARBA" id="ARBA00010090"/>
    </source>
</evidence>
<dbReference type="GeneTree" id="ENSGT01030000234599"/>
<keyword evidence="2" id="KW-0812">Transmembrane</keyword>
<evidence type="ECO:0000313" key="4">
    <source>
        <dbReference type="Proteomes" id="UP000694546"/>
    </source>
</evidence>
<dbReference type="OMA" id="IIMLHAI"/>
<dbReference type="InterPro" id="IPR008405">
    <property type="entry name" value="ApoL"/>
</dbReference>
<reference evidence="3" key="2">
    <citation type="submission" date="2025-09" db="UniProtKB">
        <authorList>
            <consortium name="Ensembl"/>
        </authorList>
    </citation>
    <scope>IDENTIFICATION</scope>
</reference>
<keyword evidence="2" id="KW-0472">Membrane</keyword>
<dbReference type="AlphaFoldDB" id="A0A8C5CI29"/>
<feature type="transmembrane region" description="Helical" evidence="2">
    <location>
        <begin position="68"/>
        <end position="91"/>
    </location>
</feature>
<dbReference type="GO" id="GO:0008289">
    <property type="term" value="F:lipid binding"/>
    <property type="evidence" value="ECO:0007669"/>
    <property type="project" value="InterPro"/>
</dbReference>
<name>A0A8C5CI29_GADMO</name>
<dbReference type="Proteomes" id="UP000694546">
    <property type="component" value="Chromosome 17"/>
</dbReference>
<dbReference type="GO" id="GO:0042157">
    <property type="term" value="P:lipoprotein metabolic process"/>
    <property type="evidence" value="ECO:0007669"/>
    <property type="project" value="InterPro"/>
</dbReference>
<organism evidence="3 4">
    <name type="scientific">Gadus morhua</name>
    <name type="common">Atlantic cod</name>
    <dbReference type="NCBI Taxonomy" id="8049"/>
    <lineage>
        <taxon>Eukaryota</taxon>
        <taxon>Metazoa</taxon>
        <taxon>Chordata</taxon>
        <taxon>Craniata</taxon>
        <taxon>Vertebrata</taxon>
        <taxon>Euteleostomi</taxon>
        <taxon>Actinopterygii</taxon>
        <taxon>Neopterygii</taxon>
        <taxon>Teleostei</taxon>
        <taxon>Neoteleostei</taxon>
        <taxon>Acanthomorphata</taxon>
        <taxon>Zeiogadaria</taxon>
        <taxon>Gadariae</taxon>
        <taxon>Gadiformes</taxon>
        <taxon>Gadoidei</taxon>
        <taxon>Gadidae</taxon>
        <taxon>Gadus</taxon>
    </lineage>
</organism>